<evidence type="ECO:0000256" key="4">
    <source>
        <dbReference type="PIRSR" id="PIRSR005902-1"/>
    </source>
</evidence>
<accession>A0A9X4RR33</accession>
<evidence type="ECO:0000256" key="3">
    <source>
        <dbReference type="ARBA" id="ARBA00022801"/>
    </source>
</evidence>
<proteinExistence type="inferred from homology"/>
<evidence type="ECO:0000256" key="1">
    <source>
        <dbReference type="ARBA" id="ARBA00009275"/>
    </source>
</evidence>
<gene>
    <name evidence="5" type="ORF">OLX77_12125</name>
</gene>
<dbReference type="Gene3D" id="3.20.20.140">
    <property type="entry name" value="Metal-dependent hydrolases"/>
    <property type="match status" value="1"/>
</dbReference>
<dbReference type="InterPro" id="IPR032466">
    <property type="entry name" value="Metal_Hydrolase"/>
</dbReference>
<dbReference type="GO" id="GO:0016788">
    <property type="term" value="F:hydrolase activity, acting on ester bonds"/>
    <property type="evidence" value="ECO:0007669"/>
    <property type="project" value="InterPro"/>
</dbReference>
<dbReference type="EMBL" id="JAPHEH010000001">
    <property type="protein sequence ID" value="MDG4476902.1"/>
    <property type="molecule type" value="Genomic_DNA"/>
</dbReference>
<dbReference type="Pfam" id="PF01026">
    <property type="entry name" value="TatD_DNase"/>
    <property type="match status" value="1"/>
</dbReference>
<sequence length="276" mass="30329">MEKNIRKKEIALPVLGDGAVLIDTHCHLDMSAYQEDYAPLLLRARDAGVSRIISVGIDLESSRRAIALAEQDDGIYATVGVHPHNVGELSDADYLELVDLCRHPKVVAYGEIGLDYVKNYAPVSLQKEHFARQVALAKELHLPLVVHDREAHEDIMELLEMAGPFPAGGVMHCFSGDAAFARRVLALGFYISIPGVVTFAKAEMLQEAVREIPLSSLVLETDGPFLAPAPYRGKRNEPRLLLFTAQKVAALKNLSLAEVARETTRNGVRLFALEGR</sequence>
<dbReference type="SUPFAM" id="SSF51556">
    <property type="entry name" value="Metallo-dependent hydrolases"/>
    <property type="match status" value="1"/>
</dbReference>
<keyword evidence="6" id="KW-1185">Reference proteome</keyword>
<comment type="similarity">
    <text evidence="1">Belongs to the metallo-dependent hydrolases superfamily. TatD-type hydrolase family.</text>
</comment>
<comment type="caution">
    <text evidence="5">The sequence shown here is derived from an EMBL/GenBank/DDBJ whole genome shotgun (WGS) entry which is preliminary data.</text>
</comment>
<dbReference type="Proteomes" id="UP001154240">
    <property type="component" value="Unassembled WGS sequence"/>
</dbReference>
<evidence type="ECO:0000256" key="2">
    <source>
        <dbReference type="ARBA" id="ARBA00022723"/>
    </source>
</evidence>
<feature type="binding site" evidence="4">
    <location>
        <position position="172"/>
    </location>
    <ligand>
        <name>a divalent metal cation</name>
        <dbReference type="ChEBI" id="CHEBI:60240"/>
        <label>2</label>
    </ligand>
</feature>
<dbReference type="AlphaFoldDB" id="A0A9X4RR33"/>
<dbReference type="PANTHER" id="PTHR46124">
    <property type="entry name" value="D-AMINOACYL-TRNA DEACYLASE"/>
    <property type="match status" value="1"/>
</dbReference>
<evidence type="ECO:0000313" key="6">
    <source>
        <dbReference type="Proteomes" id="UP001154240"/>
    </source>
</evidence>
<protein>
    <submittedName>
        <fullName evidence="5">TatD family hydrolase</fullName>
    </submittedName>
</protein>
<feature type="binding site" evidence="4">
    <location>
        <position position="25"/>
    </location>
    <ligand>
        <name>a divalent metal cation</name>
        <dbReference type="ChEBI" id="CHEBI:60240"/>
        <label>1</label>
    </ligand>
</feature>
<feature type="binding site" evidence="4">
    <location>
        <position position="147"/>
    </location>
    <ligand>
        <name>a divalent metal cation</name>
        <dbReference type="ChEBI" id="CHEBI:60240"/>
        <label>2</label>
    </ligand>
</feature>
<dbReference type="GO" id="GO:0046872">
    <property type="term" value="F:metal ion binding"/>
    <property type="evidence" value="ECO:0007669"/>
    <property type="project" value="UniProtKB-KW"/>
</dbReference>
<dbReference type="InterPro" id="IPR001130">
    <property type="entry name" value="TatD-like"/>
</dbReference>
<dbReference type="InterPro" id="IPR018228">
    <property type="entry name" value="DNase_TatD-rel_CS"/>
</dbReference>
<dbReference type="PROSITE" id="PS01090">
    <property type="entry name" value="TATD_2"/>
    <property type="match status" value="1"/>
</dbReference>
<evidence type="ECO:0000313" key="5">
    <source>
        <dbReference type="EMBL" id="MDG4476902.1"/>
    </source>
</evidence>
<dbReference type="CDD" id="cd01310">
    <property type="entry name" value="TatD_DNAse"/>
    <property type="match status" value="1"/>
</dbReference>
<dbReference type="RefSeq" id="WP_307633867.1">
    <property type="nucleotide sequence ID" value="NZ_JAPHEH010000001.1"/>
</dbReference>
<dbReference type="GO" id="GO:0005829">
    <property type="term" value="C:cytosol"/>
    <property type="evidence" value="ECO:0007669"/>
    <property type="project" value="TreeGrafter"/>
</dbReference>
<name>A0A9X4RR33_9BACT</name>
<feature type="binding site" evidence="4">
    <location>
        <position position="27"/>
    </location>
    <ligand>
        <name>a divalent metal cation</name>
        <dbReference type="ChEBI" id="CHEBI:60240"/>
        <label>1</label>
    </ligand>
</feature>
<dbReference type="NCBIfam" id="TIGR00010">
    <property type="entry name" value="YchF/TatD family DNA exonuclease"/>
    <property type="match status" value="1"/>
</dbReference>
<dbReference type="FunFam" id="3.20.20.140:FF:000005">
    <property type="entry name" value="TatD family hydrolase"/>
    <property type="match status" value="1"/>
</dbReference>
<dbReference type="PANTHER" id="PTHR46124:SF2">
    <property type="entry name" value="D-AMINOACYL-TRNA DEACYLASE"/>
    <property type="match status" value="1"/>
</dbReference>
<reference evidence="5" key="2">
    <citation type="submission" date="2022-10" db="EMBL/GenBank/DDBJ databases">
        <authorList>
            <person name="Aronson H.S."/>
        </authorList>
    </citation>
    <scope>NUCLEOTIDE SEQUENCE</scope>
    <source>
        <strain evidence="5">RS19-109</strain>
    </source>
</reference>
<keyword evidence="3 5" id="KW-0378">Hydrolase</keyword>
<organism evidence="5 6">
    <name type="scientific">Thiovibrio frasassiensis</name>
    <dbReference type="NCBI Taxonomy" id="2984131"/>
    <lineage>
        <taxon>Bacteria</taxon>
        <taxon>Pseudomonadati</taxon>
        <taxon>Thermodesulfobacteriota</taxon>
        <taxon>Desulfobulbia</taxon>
        <taxon>Desulfobulbales</taxon>
        <taxon>Thiovibrionaceae</taxon>
        <taxon>Thiovibrio</taxon>
    </lineage>
</organism>
<keyword evidence="2 4" id="KW-0479">Metal-binding</keyword>
<dbReference type="InterPro" id="IPR015991">
    <property type="entry name" value="TatD/YcfH-like"/>
</dbReference>
<feature type="binding site" evidence="4">
    <location>
        <position position="111"/>
    </location>
    <ligand>
        <name>a divalent metal cation</name>
        <dbReference type="ChEBI" id="CHEBI:60240"/>
        <label>1</label>
    </ligand>
</feature>
<dbReference type="PIRSF" id="PIRSF005902">
    <property type="entry name" value="DNase_TatD"/>
    <property type="match status" value="1"/>
</dbReference>
<dbReference type="PROSITE" id="PS01091">
    <property type="entry name" value="TATD_3"/>
    <property type="match status" value="1"/>
</dbReference>
<dbReference type="PROSITE" id="PS01137">
    <property type="entry name" value="TATD_1"/>
    <property type="match status" value="1"/>
</dbReference>
<feature type="binding site" evidence="4">
    <location>
        <position position="222"/>
    </location>
    <ligand>
        <name>a divalent metal cation</name>
        <dbReference type="ChEBI" id="CHEBI:60240"/>
        <label>1</label>
    </ligand>
</feature>
<dbReference type="GO" id="GO:0004536">
    <property type="term" value="F:DNA nuclease activity"/>
    <property type="evidence" value="ECO:0007669"/>
    <property type="project" value="InterPro"/>
</dbReference>
<reference evidence="5" key="1">
    <citation type="journal article" date="2022" name="bioRxiv">
        <title>Thiovibrio frasassiensisgen. nov., sp. nov., an autotrophic, elemental sulfur disproportionating bacterium isolated from sulfidic karst sediment, and proposal of Thiovibrionaceae fam. nov.</title>
        <authorList>
            <person name="Aronson H."/>
            <person name="Thomas C."/>
            <person name="Bhattacharyya M."/>
            <person name="Eckstein S."/>
            <person name="Jensen S."/>
            <person name="Barco R."/>
            <person name="Macalady J."/>
            <person name="Amend J."/>
        </authorList>
    </citation>
    <scope>NUCLEOTIDE SEQUENCE</scope>
    <source>
        <strain evidence="5">RS19-109</strain>
    </source>
</reference>